<proteinExistence type="predicted"/>
<reference evidence="3" key="1">
    <citation type="journal article" date="2023" name="Mol. Phylogenet. Evol.">
        <title>Genome-scale phylogeny and comparative genomics of the fungal order Sordariales.</title>
        <authorList>
            <person name="Hensen N."/>
            <person name="Bonometti L."/>
            <person name="Westerberg I."/>
            <person name="Brannstrom I.O."/>
            <person name="Guillou S."/>
            <person name="Cros-Aarteil S."/>
            <person name="Calhoun S."/>
            <person name="Haridas S."/>
            <person name="Kuo A."/>
            <person name="Mondo S."/>
            <person name="Pangilinan J."/>
            <person name="Riley R."/>
            <person name="LaButti K."/>
            <person name="Andreopoulos B."/>
            <person name="Lipzen A."/>
            <person name="Chen C."/>
            <person name="Yan M."/>
            <person name="Daum C."/>
            <person name="Ng V."/>
            <person name="Clum A."/>
            <person name="Steindorff A."/>
            <person name="Ohm R.A."/>
            <person name="Martin F."/>
            <person name="Silar P."/>
            <person name="Natvig D.O."/>
            <person name="Lalanne C."/>
            <person name="Gautier V."/>
            <person name="Ament-Velasquez S.L."/>
            <person name="Kruys A."/>
            <person name="Hutchinson M.I."/>
            <person name="Powell A.J."/>
            <person name="Barry K."/>
            <person name="Miller A.N."/>
            <person name="Grigoriev I.V."/>
            <person name="Debuchy R."/>
            <person name="Gladieux P."/>
            <person name="Hiltunen Thoren M."/>
            <person name="Johannesson H."/>
        </authorList>
    </citation>
    <scope>NUCLEOTIDE SEQUENCE [LARGE SCALE GENOMIC DNA]</scope>
    <source>
        <strain evidence="3">CBS 340.73</strain>
    </source>
</reference>
<comment type="caution">
    <text evidence="2">The sequence shown here is derived from an EMBL/GenBank/DDBJ whole genome shotgun (WGS) entry which is preliminary data.</text>
</comment>
<keyword evidence="3" id="KW-1185">Reference proteome</keyword>
<feature type="region of interest" description="Disordered" evidence="1">
    <location>
        <begin position="21"/>
        <end position="159"/>
    </location>
</feature>
<evidence type="ECO:0000256" key="1">
    <source>
        <dbReference type="SAM" id="MobiDB-lite"/>
    </source>
</evidence>
<protein>
    <submittedName>
        <fullName evidence="2">Uncharacterized protein</fullName>
    </submittedName>
</protein>
<evidence type="ECO:0000313" key="2">
    <source>
        <dbReference type="EMBL" id="KAK3944638.1"/>
    </source>
</evidence>
<sequence>MSWLSTVNNLFSSASSSSFFTSFSRSTSSLPTMAANTGSGSGAAEREGLMRRPSHLEVPSPNGMMDSATSSAMSSSTSLAPDSTTGYFPVASRSSMSSEVSDENDYTTQQRPGMHRGETTPAGTSLSQKTPKKLDALQRQFPKPEHEPTVEEMLARPPQKWSVGHYVKNAREVKAPVVDKEQEAKAFAEAKKELLRAKQELQNLAIPAVPRR</sequence>
<feature type="compositionally biased region" description="Low complexity" evidence="1">
    <location>
        <begin position="64"/>
        <end position="85"/>
    </location>
</feature>
<organism evidence="2 3">
    <name type="scientific">Diplogelasinospora grovesii</name>
    <dbReference type="NCBI Taxonomy" id="303347"/>
    <lineage>
        <taxon>Eukaryota</taxon>
        <taxon>Fungi</taxon>
        <taxon>Dikarya</taxon>
        <taxon>Ascomycota</taxon>
        <taxon>Pezizomycotina</taxon>
        <taxon>Sordariomycetes</taxon>
        <taxon>Sordariomycetidae</taxon>
        <taxon>Sordariales</taxon>
        <taxon>Diplogelasinosporaceae</taxon>
        <taxon>Diplogelasinospora</taxon>
    </lineage>
</organism>
<gene>
    <name evidence="2" type="ORF">QBC46DRAFT_157616</name>
</gene>
<evidence type="ECO:0000313" key="3">
    <source>
        <dbReference type="Proteomes" id="UP001303473"/>
    </source>
</evidence>
<accession>A0AAN6NGY4</accession>
<name>A0AAN6NGY4_9PEZI</name>
<dbReference type="EMBL" id="MU853758">
    <property type="protein sequence ID" value="KAK3944638.1"/>
    <property type="molecule type" value="Genomic_DNA"/>
</dbReference>
<feature type="compositionally biased region" description="Basic and acidic residues" evidence="1">
    <location>
        <begin position="132"/>
        <end position="149"/>
    </location>
</feature>
<dbReference type="AlphaFoldDB" id="A0AAN6NGY4"/>
<dbReference type="Proteomes" id="UP001303473">
    <property type="component" value="Unassembled WGS sequence"/>
</dbReference>